<dbReference type="EMBL" id="CAAALY010254236">
    <property type="protein sequence ID" value="VEL37176.1"/>
    <property type="molecule type" value="Genomic_DNA"/>
</dbReference>
<gene>
    <name evidence="1" type="ORF">PXEA_LOCUS30616</name>
</gene>
<evidence type="ECO:0000313" key="2">
    <source>
        <dbReference type="Proteomes" id="UP000784294"/>
    </source>
</evidence>
<accession>A0A448XI57</accession>
<dbReference type="AlphaFoldDB" id="A0A448XI57"/>
<proteinExistence type="predicted"/>
<comment type="caution">
    <text evidence="1">The sequence shown here is derived from an EMBL/GenBank/DDBJ whole genome shotgun (WGS) entry which is preliminary data.</text>
</comment>
<sequence>MEGLICLNGGVLYSVLALETGCIFPKMLLTQSTRIWWSDIGPFDSASHETGTSETWKHWHQGSRQLSLSKSSNPFSSSNEFSAQSQSNTYKGRIFSIPAISAASSSPLLSAPSELSSSNIPSMESSAVAGYYGEPTPLIGPGVTGWESPSLFYRRPWHQLMVADNLLSLQLRQMFTCPRQKVRKSNAAYEGKSPDNKWPSESNYDSLVSSGSSARPLFLVSLQHALDEICRHPGVLNTLDELKHIDVLLECVQEMKRPQKSGEQENVFVIRASIKDIKYVGMHRLRVYNGSLKFFFWYN</sequence>
<name>A0A448XI57_9PLAT</name>
<dbReference type="Proteomes" id="UP000784294">
    <property type="component" value="Unassembled WGS sequence"/>
</dbReference>
<reference evidence="1" key="1">
    <citation type="submission" date="2018-11" db="EMBL/GenBank/DDBJ databases">
        <authorList>
            <consortium name="Pathogen Informatics"/>
        </authorList>
    </citation>
    <scope>NUCLEOTIDE SEQUENCE</scope>
</reference>
<organism evidence="1 2">
    <name type="scientific">Protopolystoma xenopodis</name>
    <dbReference type="NCBI Taxonomy" id="117903"/>
    <lineage>
        <taxon>Eukaryota</taxon>
        <taxon>Metazoa</taxon>
        <taxon>Spiralia</taxon>
        <taxon>Lophotrochozoa</taxon>
        <taxon>Platyhelminthes</taxon>
        <taxon>Monogenea</taxon>
        <taxon>Polyopisthocotylea</taxon>
        <taxon>Polystomatidea</taxon>
        <taxon>Polystomatidae</taxon>
        <taxon>Protopolystoma</taxon>
    </lineage>
</organism>
<keyword evidence="2" id="KW-1185">Reference proteome</keyword>
<protein>
    <submittedName>
        <fullName evidence="1">Uncharacterized protein</fullName>
    </submittedName>
</protein>
<evidence type="ECO:0000313" key="1">
    <source>
        <dbReference type="EMBL" id="VEL37176.1"/>
    </source>
</evidence>